<sequence length="404" mass="45573">MNNTLYVLTIDTQTIVSVRCLILKAVDSTASVDSSSRRGHCFKWYCTLTNHNPHLEISLLYTGLESFPDVRSFQLVSRNGTLVHTSPLNGFGQGDTLSAMVTMSSVQDEEYLHEDEDGLPVDEEMLDFAIVLSTKANVDMASVSIDSVFEEPAFEAPIPDEPRPAHDEYELPVTKNYAPTLLQDITTMNMAFTFGLNGSARNVALWAHQSVLSLEPSLFSLFSKLKNVDGDPSAPEAVSGVKTTHVTEYSLDAYCALFRYLYTNEIQLEVDLNDFAIGRPPNKPFSPSCKKRPEVDGLFTPTTLRTTTWQELFSVADCYGVVDLRMYCFGKVVNSLTDQNVLDVYFEFAYKYEDMRVIVLEYVFDSIDKLFAMDGDPFEAYKDHPEKHSLMIKVMQHKFGQRHE</sequence>
<dbReference type="InterPro" id="IPR011333">
    <property type="entry name" value="SKP1/BTB/POZ_sf"/>
</dbReference>
<dbReference type="Gene3D" id="3.30.710.10">
    <property type="entry name" value="Potassium Channel Kv1.1, Chain A"/>
    <property type="match status" value="1"/>
</dbReference>
<dbReference type="PROSITE" id="PS50097">
    <property type="entry name" value="BTB"/>
    <property type="match status" value="1"/>
</dbReference>
<keyword evidence="3" id="KW-1185">Reference proteome</keyword>
<gene>
    <name evidence="2" type="ORF">BG006_001298</name>
</gene>
<evidence type="ECO:0000313" key="2">
    <source>
        <dbReference type="EMBL" id="KAF9334893.1"/>
    </source>
</evidence>
<organism evidence="2 3">
    <name type="scientific">Podila minutissima</name>
    <dbReference type="NCBI Taxonomy" id="64525"/>
    <lineage>
        <taxon>Eukaryota</taxon>
        <taxon>Fungi</taxon>
        <taxon>Fungi incertae sedis</taxon>
        <taxon>Mucoromycota</taxon>
        <taxon>Mortierellomycotina</taxon>
        <taxon>Mortierellomycetes</taxon>
        <taxon>Mortierellales</taxon>
        <taxon>Mortierellaceae</taxon>
        <taxon>Podila</taxon>
    </lineage>
</organism>
<comment type="caution">
    <text evidence="2">The sequence shown here is derived from an EMBL/GenBank/DDBJ whole genome shotgun (WGS) entry which is preliminary data.</text>
</comment>
<proteinExistence type="predicted"/>
<dbReference type="Proteomes" id="UP000696485">
    <property type="component" value="Unassembled WGS sequence"/>
</dbReference>
<dbReference type="InterPro" id="IPR000210">
    <property type="entry name" value="BTB/POZ_dom"/>
</dbReference>
<protein>
    <recommendedName>
        <fullName evidence="1">BTB domain-containing protein</fullName>
    </recommendedName>
</protein>
<accession>A0A9P5STL0</accession>
<evidence type="ECO:0000313" key="3">
    <source>
        <dbReference type="Proteomes" id="UP000696485"/>
    </source>
</evidence>
<dbReference type="AlphaFoldDB" id="A0A9P5STL0"/>
<dbReference type="EMBL" id="JAAAUY010000125">
    <property type="protein sequence ID" value="KAF9334893.1"/>
    <property type="molecule type" value="Genomic_DNA"/>
</dbReference>
<feature type="domain" description="BTB" evidence="1">
    <location>
        <begin position="188"/>
        <end position="270"/>
    </location>
</feature>
<reference evidence="2" key="1">
    <citation type="journal article" date="2020" name="Fungal Divers.">
        <title>Resolving the Mortierellaceae phylogeny through synthesis of multi-gene phylogenetics and phylogenomics.</title>
        <authorList>
            <person name="Vandepol N."/>
            <person name="Liber J."/>
            <person name="Desiro A."/>
            <person name="Na H."/>
            <person name="Kennedy M."/>
            <person name="Barry K."/>
            <person name="Grigoriev I.V."/>
            <person name="Miller A.N."/>
            <person name="O'Donnell K."/>
            <person name="Stajich J.E."/>
            <person name="Bonito G."/>
        </authorList>
    </citation>
    <scope>NUCLEOTIDE SEQUENCE</scope>
    <source>
        <strain evidence="2">NVP1</strain>
    </source>
</reference>
<name>A0A9P5STL0_9FUNG</name>
<evidence type="ECO:0000259" key="1">
    <source>
        <dbReference type="PROSITE" id="PS50097"/>
    </source>
</evidence>